<organism evidence="4 5">
    <name type="scientific">Methanosarcina horonobensis HB-1 = JCM 15518</name>
    <dbReference type="NCBI Taxonomy" id="1434110"/>
    <lineage>
        <taxon>Archaea</taxon>
        <taxon>Methanobacteriati</taxon>
        <taxon>Methanobacteriota</taxon>
        <taxon>Stenosarchaea group</taxon>
        <taxon>Methanomicrobia</taxon>
        <taxon>Methanosarcinales</taxon>
        <taxon>Methanosarcinaceae</taxon>
        <taxon>Methanosarcina</taxon>
    </lineage>
</organism>
<sequence length="544" mass="62142">MLEKAKRYLTITKVFLKYNLFSLLYKDIHRDYISNKECTCSVDLKNRSNAVKLRLAFEELGPTFIKLGQTLSKRSDLLPPTYVQELEKLQDRVKPLDFNIMRKSFETECICGMSEGGHVHSPVCYHCGDILDIFDDFDTKPIASASIGQVYEAFLKGKKVAVKIERPNLIDTINLDLAIIEDMKPILVKIIGTGKNFNFDAFLYEFREMLHRELDYRFEAINMKRMKENFKDVRDVIIPDAYMDYCRENILVMDYIEGIQIKDLTGVDQETKSRYARIIGSSYLKQVYLDGFYHADPHSGNIIARNSSVAFIDFGAVGTIDGELKRNMLDFFYAVYKKKVDMATDMFLRIGNLTEEDVDIRNLKRDMDDLIADQHYGAQGRKSDRYAILALKHDISLPAEFSTLERAVLLIEGVCLKLDLNYSIMNEAKSLISEAMKERYSPGKIVEGIQFEADEYLNTLKNIPIGIDDVIKTIRGYRIEKLQGKGDVIKKYRLLDEMSKNLFLAVVIIASAYLIIRGEGNISLLGIFGFAGGLLVGIYSVIHS</sequence>
<dbReference type="AlphaFoldDB" id="A0A0E3SGK4"/>
<evidence type="ECO:0000256" key="2">
    <source>
        <dbReference type="SAM" id="Phobius"/>
    </source>
</evidence>
<dbReference type="PATRIC" id="fig|1434110.4.peg.3891"/>
<dbReference type="PANTHER" id="PTHR10566">
    <property type="entry name" value="CHAPERONE-ACTIVITY OF BC1 COMPLEX CABC1 -RELATED"/>
    <property type="match status" value="1"/>
</dbReference>
<evidence type="ECO:0000313" key="5">
    <source>
        <dbReference type="Proteomes" id="UP000033101"/>
    </source>
</evidence>
<dbReference type="EMBL" id="CP009516">
    <property type="protein sequence ID" value="AKB79502.1"/>
    <property type="molecule type" value="Genomic_DNA"/>
</dbReference>
<dbReference type="HOGENOM" id="CLU_006533_0_2_2"/>
<dbReference type="Pfam" id="PF03109">
    <property type="entry name" value="ABC1"/>
    <property type="match status" value="1"/>
</dbReference>
<evidence type="ECO:0000256" key="1">
    <source>
        <dbReference type="ARBA" id="ARBA00009670"/>
    </source>
</evidence>
<feature type="transmembrane region" description="Helical" evidence="2">
    <location>
        <begin position="522"/>
        <end position="542"/>
    </location>
</feature>
<dbReference type="InterPro" id="IPR011009">
    <property type="entry name" value="Kinase-like_dom_sf"/>
</dbReference>
<feature type="domain" description="ABC1 atypical kinase-like" evidence="3">
    <location>
        <begin position="130"/>
        <end position="341"/>
    </location>
</feature>
<dbReference type="KEGG" id="mhor:MSHOH_3019"/>
<dbReference type="PANTHER" id="PTHR10566:SF113">
    <property type="entry name" value="PROTEIN ACTIVITY OF BC1 COMPLEX KINASE 7, CHLOROPLASTIC"/>
    <property type="match status" value="1"/>
</dbReference>
<name>A0A0E3SGK4_9EURY</name>
<keyword evidence="2" id="KW-1133">Transmembrane helix</keyword>
<dbReference type="CDD" id="cd05121">
    <property type="entry name" value="ABC1_ADCK3-like"/>
    <property type="match status" value="1"/>
</dbReference>
<dbReference type="RefSeq" id="WP_048143567.1">
    <property type="nucleotide sequence ID" value="NZ_CP009516.1"/>
</dbReference>
<dbReference type="SUPFAM" id="SSF56112">
    <property type="entry name" value="Protein kinase-like (PK-like)"/>
    <property type="match status" value="1"/>
</dbReference>
<dbReference type="OrthoDB" id="8087at2157"/>
<dbReference type="InterPro" id="IPR004147">
    <property type="entry name" value="ABC1_dom"/>
</dbReference>
<reference evidence="4 5" key="1">
    <citation type="submission" date="2014-07" db="EMBL/GenBank/DDBJ databases">
        <title>Methanogenic archaea and the global carbon cycle.</title>
        <authorList>
            <person name="Henriksen J.R."/>
            <person name="Luke J."/>
            <person name="Reinhart S."/>
            <person name="Benedict M.N."/>
            <person name="Youngblut N.D."/>
            <person name="Metcalf M.E."/>
            <person name="Whitaker R.J."/>
            <person name="Metcalf W.W."/>
        </authorList>
    </citation>
    <scope>NUCLEOTIDE SEQUENCE [LARGE SCALE GENOMIC DNA]</scope>
    <source>
        <strain evidence="4 5">HB-1</strain>
    </source>
</reference>
<evidence type="ECO:0000313" key="4">
    <source>
        <dbReference type="EMBL" id="AKB79502.1"/>
    </source>
</evidence>
<proteinExistence type="inferred from homology"/>
<feature type="transmembrane region" description="Helical" evidence="2">
    <location>
        <begin position="498"/>
        <end position="516"/>
    </location>
</feature>
<dbReference type="InterPro" id="IPR050154">
    <property type="entry name" value="UbiB_kinase"/>
</dbReference>
<dbReference type="STRING" id="1434110.MSHOH_3019"/>
<evidence type="ECO:0000259" key="3">
    <source>
        <dbReference type="Pfam" id="PF03109"/>
    </source>
</evidence>
<protein>
    <submittedName>
        <fullName evidence="4">ABC1 family protein</fullName>
    </submittedName>
</protein>
<keyword evidence="2" id="KW-0812">Transmembrane</keyword>
<keyword evidence="5" id="KW-1185">Reference proteome</keyword>
<comment type="similarity">
    <text evidence="1">Belongs to the protein kinase superfamily. ADCK protein kinase family.</text>
</comment>
<dbReference type="GeneID" id="24832341"/>
<keyword evidence="2" id="KW-0472">Membrane</keyword>
<dbReference type="Proteomes" id="UP000033101">
    <property type="component" value="Chromosome"/>
</dbReference>
<accession>A0A0E3SGK4</accession>
<gene>
    <name evidence="4" type="ORF">MSHOH_3019</name>
</gene>